<accession>A0A8J3VUC4</accession>
<dbReference type="EMBL" id="BONZ01000080">
    <property type="protein sequence ID" value="GIH19362.1"/>
    <property type="molecule type" value="Genomic_DNA"/>
</dbReference>
<dbReference type="InterPro" id="IPR036249">
    <property type="entry name" value="Thioredoxin-like_sf"/>
</dbReference>
<dbReference type="RefSeq" id="WP_203922827.1">
    <property type="nucleotide sequence ID" value="NZ_BONZ01000080.1"/>
</dbReference>
<organism evidence="2 3">
    <name type="scientific">Rugosimonospora africana</name>
    <dbReference type="NCBI Taxonomy" id="556532"/>
    <lineage>
        <taxon>Bacteria</taxon>
        <taxon>Bacillati</taxon>
        <taxon>Actinomycetota</taxon>
        <taxon>Actinomycetes</taxon>
        <taxon>Micromonosporales</taxon>
        <taxon>Micromonosporaceae</taxon>
        <taxon>Rugosimonospora</taxon>
    </lineage>
</organism>
<comment type="caution">
    <text evidence="2">The sequence shown here is derived from an EMBL/GenBank/DDBJ whole genome shotgun (WGS) entry which is preliminary data.</text>
</comment>
<feature type="domain" description="Thioredoxin" evidence="1">
    <location>
        <begin position="55"/>
        <end position="180"/>
    </location>
</feature>
<reference evidence="2" key="1">
    <citation type="submission" date="2021-01" db="EMBL/GenBank/DDBJ databases">
        <title>Whole genome shotgun sequence of Rugosimonospora africana NBRC 104875.</title>
        <authorList>
            <person name="Komaki H."/>
            <person name="Tamura T."/>
        </authorList>
    </citation>
    <scope>NUCLEOTIDE SEQUENCE</scope>
    <source>
        <strain evidence="2">NBRC 104875</strain>
    </source>
</reference>
<dbReference type="CDD" id="cd02966">
    <property type="entry name" value="TlpA_like_family"/>
    <property type="match status" value="1"/>
</dbReference>
<keyword evidence="3" id="KW-1185">Reference proteome</keyword>
<dbReference type="Proteomes" id="UP000642748">
    <property type="component" value="Unassembled WGS sequence"/>
</dbReference>
<protein>
    <recommendedName>
        <fullName evidence="1">Thioredoxin domain-containing protein</fullName>
    </recommendedName>
</protein>
<dbReference type="SUPFAM" id="SSF52833">
    <property type="entry name" value="Thioredoxin-like"/>
    <property type="match status" value="1"/>
</dbReference>
<proteinExistence type="predicted"/>
<evidence type="ECO:0000313" key="3">
    <source>
        <dbReference type="Proteomes" id="UP000642748"/>
    </source>
</evidence>
<dbReference type="AlphaFoldDB" id="A0A8J3VUC4"/>
<evidence type="ECO:0000259" key="1">
    <source>
        <dbReference type="PROSITE" id="PS51352"/>
    </source>
</evidence>
<dbReference type="Gene3D" id="3.40.30.10">
    <property type="entry name" value="Glutaredoxin"/>
    <property type="match status" value="1"/>
</dbReference>
<name>A0A8J3VUC4_9ACTN</name>
<dbReference type="PROSITE" id="PS51352">
    <property type="entry name" value="THIOREDOXIN_2"/>
    <property type="match status" value="1"/>
</dbReference>
<sequence>MLFVIAALVLFGALVVVNLVLTLGIVRRLREHADLIGKALSGEAAEDPDAGYFIMRAGSPLPAFSATTVDGAVAPNTGPLLIGFFSSTCSACVQRLPGFIEYAKAFDGRVLGVAVGMPKDVRGIIEDMRPVADVVTELEEGPLAKALKVEGLPAMATVDADGIVTASGYRLEALLTHTTV</sequence>
<dbReference type="InterPro" id="IPR013766">
    <property type="entry name" value="Thioredoxin_domain"/>
</dbReference>
<gene>
    <name evidence="2" type="ORF">Raf01_75340</name>
</gene>
<evidence type="ECO:0000313" key="2">
    <source>
        <dbReference type="EMBL" id="GIH19362.1"/>
    </source>
</evidence>